<name>A0ABS3KH87_9PROT</name>
<dbReference type="PANTHER" id="PTHR44086">
    <property type="entry name" value="THIOSULFATE SULFURTRANSFERASE RDL2, MITOCHONDRIAL-RELATED"/>
    <property type="match status" value="1"/>
</dbReference>
<evidence type="ECO:0000256" key="1">
    <source>
        <dbReference type="SAM" id="Phobius"/>
    </source>
</evidence>
<keyword evidence="1" id="KW-0812">Transmembrane</keyword>
<accession>A0ABS3KH87</accession>
<feature type="transmembrane region" description="Helical" evidence="1">
    <location>
        <begin position="141"/>
        <end position="165"/>
    </location>
</feature>
<keyword evidence="4" id="KW-1185">Reference proteome</keyword>
<dbReference type="InterPro" id="IPR021309">
    <property type="entry name" value="YgaP-like_TM"/>
</dbReference>
<feature type="domain" description="Rhodanese" evidence="2">
    <location>
        <begin position="16"/>
        <end position="105"/>
    </location>
</feature>
<reference evidence="3 4" key="1">
    <citation type="submission" date="2020-09" db="EMBL/GenBank/DDBJ databases">
        <title>Roseomonas.</title>
        <authorList>
            <person name="Zhu W."/>
        </authorList>
    </citation>
    <scope>NUCLEOTIDE SEQUENCE [LARGE SCALE GENOMIC DNA]</scope>
    <source>
        <strain evidence="3 4">1311</strain>
    </source>
</reference>
<dbReference type="RefSeq" id="WP_207450245.1">
    <property type="nucleotide sequence ID" value="NZ_CP061091.1"/>
</dbReference>
<dbReference type="InterPro" id="IPR001763">
    <property type="entry name" value="Rhodanese-like_dom"/>
</dbReference>
<keyword evidence="1" id="KW-0472">Membrane</keyword>
<keyword evidence="1" id="KW-1133">Transmembrane helix</keyword>
<proteinExistence type="predicted"/>
<gene>
    <name evidence="3" type="ORF">IAI60_19570</name>
</gene>
<dbReference type="EMBL" id="JACTNF010000030">
    <property type="protein sequence ID" value="MBO1076819.1"/>
    <property type="molecule type" value="Genomic_DNA"/>
</dbReference>
<dbReference type="SUPFAM" id="SSF52821">
    <property type="entry name" value="Rhodanese/Cell cycle control phosphatase"/>
    <property type="match status" value="1"/>
</dbReference>
<dbReference type="PANTHER" id="PTHR44086:SF10">
    <property type="entry name" value="THIOSULFATE SULFURTRANSFERASE_RHODANESE-LIKE DOMAIN-CONTAINING PROTEIN 3"/>
    <property type="match status" value="1"/>
</dbReference>
<evidence type="ECO:0000259" key="2">
    <source>
        <dbReference type="PROSITE" id="PS50206"/>
    </source>
</evidence>
<feature type="transmembrane region" description="Helical" evidence="1">
    <location>
        <begin position="117"/>
        <end position="135"/>
    </location>
</feature>
<organism evidence="3 4">
    <name type="scientific">Roseomonas marmotae</name>
    <dbReference type="NCBI Taxonomy" id="2768161"/>
    <lineage>
        <taxon>Bacteria</taxon>
        <taxon>Pseudomonadati</taxon>
        <taxon>Pseudomonadota</taxon>
        <taxon>Alphaproteobacteria</taxon>
        <taxon>Acetobacterales</taxon>
        <taxon>Roseomonadaceae</taxon>
        <taxon>Roseomonas</taxon>
    </lineage>
</organism>
<dbReference type="InterPro" id="IPR036873">
    <property type="entry name" value="Rhodanese-like_dom_sf"/>
</dbReference>
<dbReference type="Proteomes" id="UP001518990">
    <property type="component" value="Unassembled WGS sequence"/>
</dbReference>
<sequence>MTLPTLSPQEAARRLRDGTAVLADIREADERARARIAGSAALPLSRLAGAAAPGRADQAVIFHCLSGARTAQNAAALAGTAAGRPALILEGGLRAWQAAGLPVESDARAPMPIMRQVQIVAGGLVVLGALGGALWHPALHAVSAFIGAGLVFSGVTGTCGMGALLGKMPWNGRRPA</sequence>
<evidence type="ECO:0000313" key="3">
    <source>
        <dbReference type="EMBL" id="MBO1076819.1"/>
    </source>
</evidence>
<dbReference type="Gene3D" id="3.40.250.10">
    <property type="entry name" value="Rhodanese-like domain"/>
    <property type="match status" value="1"/>
</dbReference>
<protein>
    <submittedName>
        <fullName evidence="3">Rhodanese family protein</fullName>
    </submittedName>
</protein>
<comment type="caution">
    <text evidence="3">The sequence shown here is derived from an EMBL/GenBank/DDBJ whole genome shotgun (WGS) entry which is preliminary data.</text>
</comment>
<dbReference type="Pfam" id="PF00581">
    <property type="entry name" value="Rhodanese"/>
    <property type="match status" value="1"/>
</dbReference>
<evidence type="ECO:0000313" key="4">
    <source>
        <dbReference type="Proteomes" id="UP001518990"/>
    </source>
</evidence>
<dbReference type="PROSITE" id="PS50206">
    <property type="entry name" value="RHODANESE_3"/>
    <property type="match status" value="1"/>
</dbReference>
<dbReference type="Pfam" id="PF11127">
    <property type="entry name" value="YgaP-like_TM"/>
    <property type="match status" value="1"/>
</dbReference>
<dbReference type="SMART" id="SM00450">
    <property type="entry name" value="RHOD"/>
    <property type="match status" value="1"/>
</dbReference>
<dbReference type="Gene3D" id="6.10.140.1340">
    <property type="match status" value="1"/>
</dbReference>